<comment type="function">
    <text evidence="5">Transcription factor that specifically binds AT-rich DNA sequences related to the nuclear matrix attachment regions (MARs).</text>
</comment>
<dbReference type="SUPFAM" id="SSF117856">
    <property type="entry name" value="AF0104/ALDC/Ptd012-like"/>
    <property type="match status" value="1"/>
</dbReference>
<dbReference type="GO" id="GO:0005634">
    <property type="term" value="C:nucleus"/>
    <property type="evidence" value="ECO:0007669"/>
    <property type="project" value="UniProtKB-SubCell"/>
</dbReference>
<comment type="domain">
    <text evidence="5">The PPC domain mediates interactions between AHL proteins.</text>
</comment>
<evidence type="ECO:0000256" key="3">
    <source>
        <dbReference type="ARBA" id="ARBA00023163"/>
    </source>
</evidence>
<dbReference type="Proteomes" id="UP000265566">
    <property type="component" value="Chromosome 1"/>
</dbReference>
<dbReference type="Pfam" id="PF03479">
    <property type="entry name" value="PCC"/>
    <property type="match status" value="1"/>
</dbReference>
<organism evidence="8">
    <name type="scientific">Medicago truncatula</name>
    <name type="common">Barrel medic</name>
    <name type="synonym">Medicago tribuloides</name>
    <dbReference type="NCBI Taxonomy" id="3880"/>
    <lineage>
        <taxon>Eukaryota</taxon>
        <taxon>Viridiplantae</taxon>
        <taxon>Streptophyta</taxon>
        <taxon>Embryophyta</taxon>
        <taxon>Tracheophyta</taxon>
        <taxon>Spermatophyta</taxon>
        <taxon>Magnoliopsida</taxon>
        <taxon>eudicotyledons</taxon>
        <taxon>Gunneridae</taxon>
        <taxon>Pentapetalae</taxon>
        <taxon>rosids</taxon>
        <taxon>fabids</taxon>
        <taxon>Fabales</taxon>
        <taxon>Fabaceae</taxon>
        <taxon>Papilionoideae</taxon>
        <taxon>50 kb inversion clade</taxon>
        <taxon>NPAAA clade</taxon>
        <taxon>Hologalegina</taxon>
        <taxon>IRL clade</taxon>
        <taxon>Trifolieae</taxon>
        <taxon>Medicago</taxon>
    </lineage>
</organism>
<dbReference type="PANTHER" id="PTHR31500:SF51">
    <property type="entry name" value="AT-HOOK MOTIF NUCLEAR-LOCALIZED PROTEIN 8"/>
    <property type="match status" value="1"/>
</dbReference>
<comment type="caution">
    <text evidence="8">The sequence shown here is derived from an EMBL/GenBank/DDBJ whole genome shotgun (WGS) entry which is preliminary data.</text>
</comment>
<feature type="region of interest" description="Disordered" evidence="6">
    <location>
        <begin position="114"/>
        <end position="138"/>
    </location>
</feature>
<dbReference type="Gene3D" id="3.30.1330.80">
    <property type="entry name" value="Hypothetical protein, similar to alpha- acetolactate decarboxylase, domain 2"/>
    <property type="match status" value="1"/>
</dbReference>
<accession>A0A396JJH3</accession>
<keyword evidence="3 5" id="KW-0804">Transcription</keyword>
<dbReference type="CDD" id="cd11378">
    <property type="entry name" value="DUF296"/>
    <property type="match status" value="1"/>
</dbReference>
<dbReference type="InterPro" id="IPR039605">
    <property type="entry name" value="AHL"/>
</dbReference>
<comment type="subcellular location">
    <subcellularLocation>
        <location evidence="5">Nucleus</location>
    </subcellularLocation>
</comment>
<dbReference type="PANTHER" id="PTHR31500">
    <property type="entry name" value="AT-HOOK MOTIF NUCLEAR-LOCALIZED PROTEIN 9"/>
    <property type="match status" value="1"/>
</dbReference>
<name>A0A396JJH3_MEDTR</name>
<sequence>MDSHEPQQPHPHPHPDHLQLENVVLVDPNPFTNTVLTTMMEPITARFPQLHMNTNQPPHSEPLNNNIPSTLKPCVTASSGSGSIHKKKGRPRKYFPDGNIALVSSPALDATITSHSSSIANKSTRGRGRPRGSLNKKKKVEVSGVSGTGFSQHVITVNPGETLMMLRRWLLMYVEMDIVMKLKTFCQGGPNTDMCILSAHGLVGTVALHQSGTIVLREGRFEILSLSGMLEEFDNKNGFKTMGYFKVSLVDPNLNVLGGVVADKLIAASFVKVIVGSFTLDGKNCSSSNLKLGSSSMTISQFAAPRTPTSAAASQGPSSMSYGNNENIPFDQVLGIYNNDSEPIPTLSMYQQIDSPNSK</sequence>
<feature type="compositionally biased region" description="Basic residues" evidence="6">
    <location>
        <begin position="124"/>
        <end position="138"/>
    </location>
</feature>
<evidence type="ECO:0000256" key="6">
    <source>
        <dbReference type="SAM" id="MobiDB-lite"/>
    </source>
</evidence>
<dbReference type="InterPro" id="IPR005175">
    <property type="entry name" value="PPC_dom"/>
</dbReference>
<protein>
    <recommendedName>
        <fullName evidence="5">AT-hook motif nuclear-localized protein</fullName>
    </recommendedName>
</protein>
<dbReference type="OMA" id="YVEMDIV"/>
<evidence type="ECO:0000313" key="8">
    <source>
        <dbReference type="EMBL" id="RHN78400.1"/>
    </source>
</evidence>
<evidence type="ECO:0000256" key="1">
    <source>
        <dbReference type="ARBA" id="ARBA00023015"/>
    </source>
</evidence>
<keyword evidence="4 5" id="KW-0539">Nucleus</keyword>
<evidence type="ECO:0000259" key="7">
    <source>
        <dbReference type="PROSITE" id="PS51742"/>
    </source>
</evidence>
<dbReference type="GO" id="GO:0003680">
    <property type="term" value="F:minor groove of adenine-thymine-rich DNA binding"/>
    <property type="evidence" value="ECO:0007669"/>
    <property type="project" value="UniProtKB-UniRule"/>
</dbReference>
<dbReference type="AlphaFoldDB" id="A0A396JJH3"/>
<feature type="compositionally biased region" description="Polar residues" evidence="6">
    <location>
        <begin position="114"/>
        <end position="123"/>
    </location>
</feature>
<dbReference type="EMBL" id="PSQE01000001">
    <property type="protein sequence ID" value="RHN78400.1"/>
    <property type="molecule type" value="Genomic_DNA"/>
</dbReference>
<dbReference type="PROSITE" id="PS51742">
    <property type="entry name" value="PPC"/>
    <property type="match status" value="1"/>
</dbReference>
<dbReference type="Gramene" id="rna1952">
    <property type="protein sequence ID" value="RHN78400.1"/>
    <property type="gene ID" value="gene1952"/>
</dbReference>
<evidence type="ECO:0000256" key="4">
    <source>
        <dbReference type="ARBA" id="ARBA00023242"/>
    </source>
</evidence>
<evidence type="ECO:0000256" key="5">
    <source>
        <dbReference type="RuleBase" id="RU367031"/>
    </source>
</evidence>
<reference evidence="8" key="1">
    <citation type="journal article" date="2018" name="Nat. Plants">
        <title>Whole-genome landscape of Medicago truncatula symbiotic genes.</title>
        <authorList>
            <person name="Pecrix Y."/>
            <person name="Gamas P."/>
            <person name="Carrere S."/>
        </authorList>
    </citation>
    <scope>NUCLEOTIDE SEQUENCE</scope>
    <source>
        <tissue evidence="8">Leaves</tissue>
    </source>
</reference>
<gene>
    <name evidence="8" type="ORF">MtrunA17_Chr1g0165101</name>
</gene>
<evidence type="ECO:0000256" key="2">
    <source>
        <dbReference type="ARBA" id="ARBA00023125"/>
    </source>
</evidence>
<keyword evidence="1 5" id="KW-0805">Transcription regulation</keyword>
<feature type="domain" description="PPC" evidence="7">
    <location>
        <begin position="147"/>
        <end position="300"/>
    </location>
</feature>
<keyword evidence="2 5" id="KW-0238">DNA-binding</keyword>
<proteinExistence type="predicted"/>